<keyword evidence="1" id="KW-0175">Coiled coil</keyword>
<dbReference type="InterPro" id="IPR001660">
    <property type="entry name" value="SAM"/>
</dbReference>
<dbReference type="Pfam" id="PF00536">
    <property type="entry name" value="SAM_1"/>
    <property type="match status" value="2"/>
</dbReference>
<feature type="domain" description="SAM" evidence="3">
    <location>
        <begin position="545"/>
        <end position="598"/>
    </location>
</feature>
<dbReference type="CDD" id="cd09570">
    <property type="entry name" value="SAM_kazrin_repeat3"/>
    <property type="match status" value="1"/>
</dbReference>
<proteinExistence type="predicted"/>
<accession>A0A8C8VL14</accession>
<dbReference type="InterPro" id="IPR037615">
    <property type="entry name" value="Kazrin_SAM_rpt_2"/>
</dbReference>
<dbReference type="Pfam" id="PF07647">
    <property type="entry name" value="SAM_2"/>
    <property type="match status" value="1"/>
</dbReference>
<dbReference type="InterPro" id="IPR037614">
    <property type="entry name" value="Kazrin"/>
</dbReference>
<protein>
    <submittedName>
        <fullName evidence="4">Kazrin, periplakin interacting protein</fullName>
    </submittedName>
</protein>
<dbReference type="Pfam" id="PF25986">
    <property type="entry name" value="Kazrin"/>
    <property type="match status" value="1"/>
</dbReference>
<dbReference type="Gene3D" id="1.10.150.50">
    <property type="entry name" value="Transcription Factor, Ets-1"/>
    <property type="match status" value="3"/>
</dbReference>
<keyword evidence="5" id="KW-1185">Reference proteome</keyword>
<dbReference type="AlphaFoldDB" id="A0A8C8VL14"/>
<feature type="region of interest" description="Disordered" evidence="2">
    <location>
        <begin position="227"/>
        <end position="325"/>
    </location>
</feature>
<feature type="domain" description="SAM" evidence="3">
    <location>
        <begin position="465"/>
        <end position="521"/>
    </location>
</feature>
<organism evidence="4 5">
    <name type="scientific">Pelusios castaneus</name>
    <name type="common">West African mud turtle</name>
    <dbReference type="NCBI Taxonomy" id="367368"/>
    <lineage>
        <taxon>Eukaryota</taxon>
        <taxon>Metazoa</taxon>
        <taxon>Chordata</taxon>
        <taxon>Craniata</taxon>
        <taxon>Vertebrata</taxon>
        <taxon>Euteleostomi</taxon>
        <taxon>Archelosauria</taxon>
        <taxon>Testudinata</taxon>
        <taxon>Testudines</taxon>
        <taxon>Pleurodira</taxon>
        <taxon>Pelomedusidae</taxon>
        <taxon>Pelusios</taxon>
    </lineage>
</organism>
<name>A0A8C8VL14_9SAUR</name>
<dbReference type="SUPFAM" id="SSF47769">
    <property type="entry name" value="SAM/Pointed domain"/>
    <property type="match status" value="3"/>
</dbReference>
<evidence type="ECO:0000256" key="2">
    <source>
        <dbReference type="SAM" id="MobiDB-lite"/>
    </source>
</evidence>
<evidence type="ECO:0000259" key="3">
    <source>
        <dbReference type="PROSITE" id="PS50105"/>
    </source>
</evidence>
<dbReference type="PANTHER" id="PTHR12776">
    <property type="entry name" value="KAZRIN-RELATED"/>
    <property type="match status" value="1"/>
</dbReference>
<dbReference type="SMART" id="SM00454">
    <property type="entry name" value="SAM"/>
    <property type="match status" value="3"/>
</dbReference>
<evidence type="ECO:0000313" key="4">
    <source>
        <dbReference type="Ensembl" id="ENSPCEP00000015847.1"/>
    </source>
</evidence>
<dbReference type="PROSITE" id="PS50105">
    <property type="entry name" value="SAM_DOMAIN"/>
    <property type="match status" value="3"/>
</dbReference>
<dbReference type="PANTHER" id="PTHR12776:SF1">
    <property type="entry name" value="KAZRIN"/>
    <property type="match status" value="1"/>
</dbReference>
<reference evidence="4" key="1">
    <citation type="submission" date="2025-08" db="UniProtKB">
        <authorList>
            <consortium name="Ensembl"/>
        </authorList>
    </citation>
    <scope>IDENTIFICATION</scope>
</reference>
<dbReference type="CDD" id="cd09567">
    <property type="entry name" value="SAM_kazrin_repeat2"/>
    <property type="match status" value="1"/>
</dbReference>
<dbReference type="InterPro" id="IPR059089">
    <property type="entry name" value="Kazrin_N"/>
</dbReference>
<dbReference type="InterPro" id="IPR013761">
    <property type="entry name" value="SAM/pointed_sf"/>
</dbReference>
<dbReference type="Ensembl" id="ENSPCET00000016406.1">
    <property type="protein sequence ID" value="ENSPCEP00000015847.1"/>
    <property type="gene ID" value="ENSPCEG00000012499.1"/>
</dbReference>
<sequence>MKSASEEGKPGVLLREEVSQLQEEVHLLRQMKEMLTKDLEETHGSKSTEILSATELKVQLAHKEQDLARAKEALQAMKADRKRLKAEKTDLVSQMQQLYATLESREEQLRDFIRNYEQHRKESEDAVKALAKEKDLLEREKWELRRQAKEATDHASALRSQLDLKDNRMKELEAELAMAKQSLATLTKDVPKRHSLAMPGETVLNGNQEWVMQADLPLTAAIRQSQQTLYHSHPQHSADRQAVRVSPCHSRQPSIISDASAAEGDRSSTPSDINSPRHRTHSLCNGDSPGPVQKNLHNPIVQSLEDLEDQKRKKKKEKMGFGSISRVFARGKQRKSLDPGLFDESDSPTRLSLSLSEGEEQLDRLQQVELVRTTPMSHWKAGTVQAWLEVVMAMPMYVKACAENVKSGKMLLSLNDEDLATGLGVCSSLHRRKLRLAIEDYRDAEAGKCLSKASELDHHWVAKAWLNDIGLSQYSQAFQNHLVDGRMLNSLMKRDLEKYLNVSKKFHQVSILLGIELLFQVNFSKEVLQERRARCETQNVDPVVWTNQRVLKWVRDIDLKEYADNLMNSGVHGAVLMLEPTFNAEAMATALGIPSSKHILRRHLAEEMNSVDYFPVTSTGFRSSPLCSGPLQPKHPSSVVTSSTDPRWSQWLLGTSPKERCGRGALFFISCVVMHLRRRNDIKNIERWLLT</sequence>
<dbReference type="Gene3D" id="1.10.287.1490">
    <property type="match status" value="1"/>
</dbReference>
<evidence type="ECO:0000256" key="1">
    <source>
        <dbReference type="SAM" id="Coils"/>
    </source>
</evidence>
<dbReference type="FunFam" id="1.10.150.50:FF:000048">
    <property type="entry name" value="kazrin isoform X1"/>
    <property type="match status" value="1"/>
</dbReference>
<feature type="domain" description="SAM" evidence="3">
    <location>
        <begin position="379"/>
        <end position="444"/>
    </location>
</feature>
<reference evidence="4" key="2">
    <citation type="submission" date="2025-09" db="UniProtKB">
        <authorList>
            <consortium name="Ensembl"/>
        </authorList>
    </citation>
    <scope>IDENTIFICATION</scope>
</reference>
<dbReference type="Proteomes" id="UP000694393">
    <property type="component" value="Unplaced"/>
</dbReference>
<dbReference type="InterPro" id="IPR037616">
    <property type="entry name" value="Kazrin_SAM_rpt_3"/>
</dbReference>
<dbReference type="FunFam" id="1.10.150.50:FF:000005">
    <property type="entry name" value="Liprin-beta-1 isoform 1"/>
    <property type="match status" value="1"/>
</dbReference>
<feature type="coiled-coil region" evidence="1">
    <location>
        <begin position="18"/>
        <end position="189"/>
    </location>
</feature>
<evidence type="ECO:0000313" key="5">
    <source>
        <dbReference type="Proteomes" id="UP000694393"/>
    </source>
</evidence>